<comment type="caution">
    <text evidence="2">The sequence shown here is derived from an EMBL/GenBank/DDBJ whole genome shotgun (WGS) entry which is preliminary data.</text>
</comment>
<evidence type="ECO:0000256" key="1">
    <source>
        <dbReference type="SAM" id="MobiDB-lite"/>
    </source>
</evidence>
<proteinExistence type="predicted"/>
<gene>
    <name evidence="2" type="ORF">DFH08DRAFT_825762</name>
</gene>
<feature type="compositionally biased region" description="Basic and acidic residues" evidence="1">
    <location>
        <begin position="379"/>
        <end position="391"/>
    </location>
</feature>
<evidence type="ECO:0000313" key="3">
    <source>
        <dbReference type="Proteomes" id="UP001218218"/>
    </source>
</evidence>
<dbReference type="AlphaFoldDB" id="A0AAD7E951"/>
<organism evidence="2 3">
    <name type="scientific">Mycena albidolilacea</name>
    <dbReference type="NCBI Taxonomy" id="1033008"/>
    <lineage>
        <taxon>Eukaryota</taxon>
        <taxon>Fungi</taxon>
        <taxon>Dikarya</taxon>
        <taxon>Basidiomycota</taxon>
        <taxon>Agaricomycotina</taxon>
        <taxon>Agaricomycetes</taxon>
        <taxon>Agaricomycetidae</taxon>
        <taxon>Agaricales</taxon>
        <taxon>Marasmiineae</taxon>
        <taxon>Mycenaceae</taxon>
        <taxon>Mycena</taxon>
    </lineage>
</organism>
<dbReference type="Proteomes" id="UP001218218">
    <property type="component" value="Unassembled WGS sequence"/>
</dbReference>
<feature type="region of interest" description="Disordered" evidence="1">
    <location>
        <begin position="376"/>
        <end position="399"/>
    </location>
</feature>
<dbReference type="EMBL" id="JARIHO010000104">
    <property type="protein sequence ID" value="KAJ7303669.1"/>
    <property type="molecule type" value="Genomic_DNA"/>
</dbReference>
<name>A0AAD7E951_9AGAR</name>
<evidence type="ECO:0000313" key="2">
    <source>
        <dbReference type="EMBL" id="KAJ7303669.1"/>
    </source>
</evidence>
<reference evidence="2" key="1">
    <citation type="submission" date="2023-03" db="EMBL/GenBank/DDBJ databases">
        <title>Massive genome expansion in bonnet fungi (Mycena s.s.) driven by repeated elements and novel gene families across ecological guilds.</title>
        <authorList>
            <consortium name="Lawrence Berkeley National Laboratory"/>
            <person name="Harder C.B."/>
            <person name="Miyauchi S."/>
            <person name="Viragh M."/>
            <person name="Kuo A."/>
            <person name="Thoen E."/>
            <person name="Andreopoulos B."/>
            <person name="Lu D."/>
            <person name="Skrede I."/>
            <person name="Drula E."/>
            <person name="Henrissat B."/>
            <person name="Morin E."/>
            <person name="Kohler A."/>
            <person name="Barry K."/>
            <person name="LaButti K."/>
            <person name="Morin E."/>
            <person name="Salamov A."/>
            <person name="Lipzen A."/>
            <person name="Mereny Z."/>
            <person name="Hegedus B."/>
            <person name="Baldrian P."/>
            <person name="Stursova M."/>
            <person name="Weitz H."/>
            <person name="Taylor A."/>
            <person name="Grigoriev I.V."/>
            <person name="Nagy L.G."/>
            <person name="Martin F."/>
            <person name="Kauserud H."/>
        </authorList>
    </citation>
    <scope>NUCLEOTIDE SEQUENCE</scope>
    <source>
        <strain evidence="2">CBHHK002</strain>
    </source>
</reference>
<keyword evidence="3" id="KW-1185">Reference proteome</keyword>
<protein>
    <submittedName>
        <fullName evidence="2">Uncharacterized protein</fullName>
    </submittedName>
</protein>
<sequence>MSEIREVVTTLTPPTMQRAIFESRLRITQLLKVIFEDWIDDCDVPASGQARVDLRALSDADWWKFFQYLPIQELSGLGCSRSVLDSHRKRFSTCGHASEGAQWAWDSPLMFPTSPDDRLLIWFYAPAVEDPSAALKAGNSSCYLSLGLDILHTNRTLKNIQNLNLRSSVRLNPFRSQAWIIYFGEVSLKPEFSTWLLGAVHLINGVGFFAVLYASLSSTPNSTVTVFPPPVATRKHIFSKSSKWPNGKTTTNDKAFSFAKPTLDVTLVREWYESMRTIEPNFSGNIYRHAKTALETAVKKKKTKTLRNLESIDDSDWSRTGGFRVLVDLRYRCGPSATENQGTIFLGERCDGQRRKKSGIFEITARTRIEQAVLPSFVDTDHPPPSRHSTDVPDLDSTQ</sequence>
<accession>A0AAD7E951</accession>